<sequence length="52" mass="6111">MTTFTRKHVWYQSFSLVNKGIQSRKGHIRYQSSSLVTKGIQSRKGYLCFLSR</sequence>
<keyword evidence="2" id="KW-1185">Reference proteome</keyword>
<evidence type="ECO:0000313" key="1">
    <source>
        <dbReference type="EMBL" id="QIN54141.1"/>
    </source>
</evidence>
<protein>
    <submittedName>
        <fullName evidence="1">Uncharacterized protein</fullName>
    </submittedName>
</protein>
<reference evidence="1" key="1">
    <citation type="submission" date="2019-12" db="EMBL/GenBank/DDBJ databases">
        <title>The DNA Methylation Landscape of Giant Viruses.</title>
        <authorList>
            <person name="Jeudy S."/>
            <person name="Rigou S."/>
            <person name="Alempic J.-M."/>
            <person name="Claverie J.-M."/>
            <person name="Abergel C."/>
            <person name="Legendre M."/>
        </authorList>
    </citation>
    <scope>NUCLEOTIDE SEQUENCE</scope>
    <source>
        <strain evidence="1">P4</strain>
    </source>
</reference>
<dbReference type="EMBL" id="MN873693">
    <property type="protein sequence ID" value="QIN54141.1"/>
    <property type="molecule type" value="Genomic_DNA"/>
</dbReference>
<dbReference type="Proteomes" id="UP001224087">
    <property type="component" value="Segment"/>
</dbReference>
<organism evidence="1 2">
    <name type="scientific">Cedratvirus kamchatka</name>
    <dbReference type="NCBI Taxonomy" id="2716914"/>
    <lineage>
        <taxon>Viruses</taxon>
        <taxon>Pithoviruses</taxon>
        <taxon>Orthocedratvirinae</taxon>
        <taxon>Alphacedratvirus</taxon>
        <taxon>Alphacedratvirus rossiense</taxon>
    </lineage>
</organism>
<evidence type="ECO:0000313" key="2">
    <source>
        <dbReference type="Proteomes" id="UP001224087"/>
    </source>
</evidence>
<gene>
    <name evidence="1" type="primary">ck16</name>
</gene>
<proteinExistence type="predicted"/>
<accession>A0A6G8MX78</accession>
<name>A0A6G8MX78_9VIRU</name>